<keyword evidence="11" id="KW-0408">Iron</keyword>
<dbReference type="GO" id="GO:0005737">
    <property type="term" value="C:cytoplasm"/>
    <property type="evidence" value="ECO:0007669"/>
    <property type="project" value="UniProtKB-SubCell"/>
</dbReference>
<evidence type="ECO:0000256" key="4">
    <source>
        <dbReference type="ARBA" id="ARBA00012438"/>
    </source>
</evidence>
<dbReference type="PROSITE" id="PS50109">
    <property type="entry name" value="HIS_KIN"/>
    <property type="match status" value="1"/>
</dbReference>
<sequence>MPSNLVYSCVQDDKGFLWITTDNGVSRFDGKYFKNYSLTDGVPDNDVLEVVKEKDGTIWINTFKQGPCYYDEKTDRFIDPLKNSDVQRSFVKLVLSSKVLDEGGVVFFNGNGELVFKNKKLVQYAHKINNRINGPAGPYWMYSDLLIKDGKKEYAYLKTKDRTDSLFLFEKKGAQPLYGFSMLLGNKLYVLKGDSTMYILKRTADSKKPFQVTERTIGANPLLIRRSNNDEFLVSTTKGVIYVFDFETDLFKYKISGDFFANSYFKDREGNIWIATVDKGLLLFGNSNITIKKPFPGLSIKNSFRSLFVEKDGAVYGGNNYGDIAELFPGRTVRIRNISSYGNATKVLGILTAQKKVFVFSDWGCMVNYKRFIRLNGSEGLTNLKRGILFNDSIIIAAGVSQLGGLYKINAVTEYATRLNVPLLRISSLESQGKIIYVGTTEGLFQYDYEINRLSEIGAATPLKGLRVLSMAITPDGLLWVSTASSGIFVLKQNQILYHINENQFLNYPGMKLQAFDKTGYVWAITRKGIICIKYKNDDTAFSYNAISINQREGLTTNLINDIFYRNDSVYLATENGIAVMPADIKTPVPDIKTYLVDVKINQKAVPVAAAYQLASSQGTVTLTFSGVNLQGMLDHFVYWLDEDTVPNEIIGNTLNLQLEAGRHKIKVRAVDINKQVSNSELTLIFDREIPYYKRWWFIFLVATLLSGLILFLFYKVKIIKQKRNYEQQQKIENERNRITEDLHDDIGSSLSSLRVYSDVAGKLIEKDAEKARYLLDQISANTSRIMEDIGDIIWSLRPDKHNLFSIDSRIKNFVSEVLGNKEIDYSINIEPGVNETIQHITARKNVVLIVKEAINNVVKYSNASHVTVHLYIKDGALAIEITDNGKGFNEKEVKTGNGLRNMKKRTNELNGSFTLFSKPGNGTRLLVKLPVTNISDKR</sequence>
<keyword evidence="12" id="KW-0902">Two-component regulatory system</keyword>
<protein>
    <recommendedName>
        <fullName evidence="5">Oxygen sensor histidine kinase NreB</fullName>
        <ecNumber evidence="4">2.7.13.3</ecNumber>
    </recommendedName>
    <alternativeName>
        <fullName evidence="15">Nitrogen regulation protein B</fullName>
    </alternativeName>
</protein>
<comment type="cofactor">
    <cofactor evidence="2">
        <name>[4Fe-4S] cluster</name>
        <dbReference type="ChEBI" id="CHEBI:49883"/>
    </cofactor>
</comment>
<dbReference type="InterPro" id="IPR050482">
    <property type="entry name" value="Sensor_HK_TwoCompSys"/>
</dbReference>
<comment type="catalytic activity">
    <reaction evidence="1">
        <text>ATP + protein L-histidine = ADP + protein N-phospho-L-histidine.</text>
        <dbReference type="EC" id="2.7.13.3"/>
    </reaction>
</comment>
<keyword evidence="16" id="KW-1133">Transmembrane helix</keyword>
<dbReference type="GO" id="GO:0046872">
    <property type="term" value="F:metal ion binding"/>
    <property type="evidence" value="ECO:0007669"/>
    <property type="project" value="UniProtKB-KW"/>
</dbReference>
<evidence type="ECO:0000256" key="3">
    <source>
        <dbReference type="ARBA" id="ARBA00004496"/>
    </source>
</evidence>
<feature type="transmembrane region" description="Helical" evidence="16">
    <location>
        <begin position="696"/>
        <end position="715"/>
    </location>
</feature>
<dbReference type="AlphaFoldDB" id="A0A1A9HZS9"/>
<evidence type="ECO:0000259" key="17">
    <source>
        <dbReference type="PROSITE" id="PS50109"/>
    </source>
</evidence>
<dbReference type="SUPFAM" id="SSF55874">
    <property type="entry name" value="ATPase domain of HSP90 chaperone/DNA topoisomerase II/histidine kinase"/>
    <property type="match status" value="1"/>
</dbReference>
<evidence type="ECO:0000313" key="18">
    <source>
        <dbReference type="EMBL" id="ANH79971.1"/>
    </source>
</evidence>
<evidence type="ECO:0000256" key="12">
    <source>
        <dbReference type="ARBA" id="ARBA00023012"/>
    </source>
</evidence>
<dbReference type="GO" id="GO:0016020">
    <property type="term" value="C:membrane"/>
    <property type="evidence" value="ECO:0007669"/>
    <property type="project" value="InterPro"/>
</dbReference>
<evidence type="ECO:0000256" key="13">
    <source>
        <dbReference type="ARBA" id="ARBA00023014"/>
    </source>
</evidence>
<evidence type="ECO:0000256" key="10">
    <source>
        <dbReference type="ARBA" id="ARBA00022777"/>
    </source>
</evidence>
<keyword evidence="16" id="KW-0812">Transmembrane</keyword>
<dbReference type="SUPFAM" id="SSF63829">
    <property type="entry name" value="Calcium-dependent phosphotriesterase"/>
    <property type="match status" value="1"/>
</dbReference>
<name>A0A1A9HZS9_9BACT</name>
<evidence type="ECO:0000256" key="2">
    <source>
        <dbReference type="ARBA" id="ARBA00001966"/>
    </source>
</evidence>
<keyword evidence="8" id="KW-0808">Transferase</keyword>
<evidence type="ECO:0000256" key="8">
    <source>
        <dbReference type="ARBA" id="ARBA00022679"/>
    </source>
</evidence>
<accession>A0A1A9HZS9</accession>
<keyword evidence="7" id="KW-0963">Cytoplasm</keyword>
<organism evidence="18 19">
    <name type="scientific">Niabella ginsenosidivorans</name>
    <dbReference type="NCBI Taxonomy" id="1176587"/>
    <lineage>
        <taxon>Bacteria</taxon>
        <taxon>Pseudomonadati</taxon>
        <taxon>Bacteroidota</taxon>
        <taxon>Chitinophagia</taxon>
        <taxon>Chitinophagales</taxon>
        <taxon>Chitinophagaceae</taxon>
        <taxon>Niabella</taxon>
    </lineage>
</organism>
<evidence type="ECO:0000256" key="11">
    <source>
        <dbReference type="ARBA" id="ARBA00023004"/>
    </source>
</evidence>
<dbReference type="InterPro" id="IPR004358">
    <property type="entry name" value="Sig_transdc_His_kin-like_C"/>
</dbReference>
<dbReference type="Gene3D" id="2.130.10.10">
    <property type="entry name" value="YVTN repeat-like/Quinoprotein amine dehydrogenase"/>
    <property type="match status" value="3"/>
</dbReference>
<evidence type="ECO:0000256" key="14">
    <source>
        <dbReference type="ARBA" id="ARBA00024827"/>
    </source>
</evidence>
<dbReference type="PRINTS" id="PR00344">
    <property type="entry name" value="BCTRLSENSOR"/>
</dbReference>
<evidence type="ECO:0000256" key="6">
    <source>
        <dbReference type="ARBA" id="ARBA00022485"/>
    </source>
</evidence>
<dbReference type="PANTHER" id="PTHR24421">
    <property type="entry name" value="NITRATE/NITRITE SENSOR PROTEIN NARX-RELATED"/>
    <property type="match status" value="1"/>
</dbReference>
<reference evidence="18 19" key="1">
    <citation type="submission" date="2016-05" db="EMBL/GenBank/DDBJ databases">
        <title>Niabella ginsenosidivorans BS26 whole genome sequencing.</title>
        <authorList>
            <person name="Im W.T."/>
            <person name="Siddiqi M.Z."/>
        </authorList>
    </citation>
    <scope>NUCLEOTIDE SEQUENCE [LARGE SCALE GENOMIC DNA]</scope>
    <source>
        <strain evidence="18 19">BS26</strain>
    </source>
</reference>
<evidence type="ECO:0000256" key="9">
    <source>
        <dbReference type="ARBA" id="ARBA00022723"/>
    </source>
</evidence>
<dbReference type="EC" id="2.7.13.3" evidence="4"/>
<evidence type="ECO:0000313" key="19">
    <source>
        <dbReference type="Proteomes" id="UP000077667"/>
    </source>
</evidence>
<dbReference type="InterPro" id="IPR036890">
    <property type="entry name" value="HATPase_C_sf"/>
</dbReference>
<keyword evidence="13" id="KW-0411">Iron-sulfur</keyword>
<keyword evidence="19" id="KW-1185">Reference proteome</keyword>
<evidence type="ECO:0000256" key="15">
    <source>
        <dbReference type="ARBA" id="ARBA00030800"/>
    </source>
</evidence>
<dbReference type="CDD" id="cd16917">
    <property type="entry name" value="HATPase_UhpB-NarQ-NarX-like"/>
    <property type="match status" value="1"/>
</dbReference>
<dbReference type="InterPro" id="IPR003594">
    <property type="entry name" value="HATPase_dom"/>
</dbReference>
<dbReference type="Gene3D" id="1.20.5.1930">
    <property type="match status" value="1"/>
</dbReference>
<dbReference type="InterPro" id="IPR011712">
    <property type="entry name" value="Sig_transdc_His_kin_sub3_dim/P"/>
</dbReference>
<gene>
    <name evidence="18" type="ORF">A8C56_02360</name>
</gene>
<dbReference type="GO" id="GO:0051539">
    <property type="term" value="F:4 iron, 4 sulfur cluster binding"/>
    <property type="evidence" value="ECO:0007669"/>
    <property type="project" value="UniProtKB-KW"/>
</dbReference>
<keyword evidence="10" id="KW-0418">Kinase</keyword>
<dbReference type="InterPro" id="IPR005467">
    <property type="entry name" value="His_kinase_dom"/>
</dbReference>
<feature type="domain" description="Histidine kinase" evidence="17">
    <location>
        <begin position="742"/>
        <end position="934"/>
    </location>
</feature>
<evidence type="ECO:0000256" key="1">
    <source>
        <dbReference type="ARBA" id="ARBA00000085"/>
    </source>
</evidence>
<comment type="subcellular location">
    <subcellularLocation>
        <location evidence="3">Cytoplasm</location>
    </subcellularLocation>
</comment>
<dbReference type="Pfam" id="PF07730">
    <property type="entry name" value="HisKA_3"/>
    <property type="match status" value="1"/>
</dbReference>
<evidence type="ECO:0000256" key="7">
    <source>
        <dbReference type="ARBA" id="ARBA00022490"/>
    </source>
</evidence>
<keyword evidence="6" id="KW-0004">4Fe-4S</keyword>
<keyword evidence="16" id="KW-0472">Membrane</keyword>
<dbReference type="GO" id="GO:0046983">
    <property type="term" value="F:protein dimerization activity"/>
    <property type="evidence" value="ECO:0007669"/>
    <property type="project" value="InterPro"/>
</dbReference>
<dbReference type="SMART" id="SM00387">
    <property type="entry name" value="HATPase_c"/>
    <property type="match status" value="1"/>
</dbReference>
<dbReference type="Proteomes" id="UP000077667">
    <property type="component" value="Chromosome"/>
</dbReference>
<dbReference type="Pfam" id="PF02518">
    <property type="entry name" value="HATPase_c"/>
    <property type="match status" value="1"/>
</dbReference>
<dbReference type="Gene3D" id="3.30.565.10">
    <property type="entry name" value="Histidine kinase-like ATPase, C-terminal domain"/>
    <property type="match status" value="1"/>
</dbReference>
<dbReference type="EMBL" id="CP015772">
    <property type="protein sequence ID" value="ANH79971.1"/>
    <property type="molecule type" value="Genomic_DNA"/>
</dbReference>
<dbReference type="STRING" id="1176587.A8C56_02360"/>
<comment type="function">
    <text evidence="14">Member of the two-component regulatory system NreB/NreC involved in the control of dissimilatory nitrate/nitrite reduction in response to oxygen. NreB functions as a direct oxygen sensor histidine kinase which is autophosphorylated, in the absence of oxygen, probably at the conserved histidine residue, and transfers its phosphate group probably to a conserved aspartate residue of NreC. NreB/NreC activates the expression of the nitrate (narGHJI) and nitrite (nir) reductase operons, as well as the putative nitrate transporter gene narT.</text>
</comment>
<evidence type="ECO:0000256" key="5">
    <source>
        <dbReference type="ARBA" id="ARBA00017322"/>
    </source>
</evidence>
<dbReference type="GO" id="GO:0000155">
    <property type="term" value="F:phosphorelay sensor kinase activity"/>
    <property type="evidence" value="ECO:0007669"/>
    <property type="project" value="InterPro"/>
</dbReference>
<keyword evidence="9" id="KW-0479">Metal-binding</keyword>
<evidence type="ECO:0000256" key="16">
    <source>
        <dbReference type="SAM" id="Phobius"/>
    </source>
</evidence>
<dbReference type="InterPro" id="IPR015943">
    <property type="entry name" value="WD40/YVTN_repeat-like_dom_sf"/>
</dbReference>
<proteinExistence type="predicted"/>
<dbReference type="KEGG" id="nia:A8C56_02360"/>